<evidence type="ECO:0000313" key="10">
    <source>
        <dbReference type="Proteomes" id="UP000325008"/>
    </source>
</evidence>
<evidence type="ECO:0000256" key="5">
    <source>
        <dbReference type="ARBA" id="ARBA00022840"/>
    </source>
</evidence>
<dbReference type="SMART" id="SM00220">
    <property type="entry name" value="S_TKc"/>
    <property type="match status" value="1"/>
</dbReference>
<comment type="caution">
    <text evidence="9">The sequence shown here is derived from an EMBL/GenBank/DDBJ whole genome shotgun (WGS) entry which is preliminary data.</text>
</comment>
<evidence type="ECO:0000256" key="6">
    <source>
        <dbReference type="PROSITE-ProRule" id="PRU10141"/>
    </source>
</evidence>
<keyword evidence="7" id="KW-0723">Serine/threonine-protein kinase</keyword>
<name>A0A5C3FY83_PSEA2</name>
<dbReference type="InterPro" id="IPR050660">
    <property type="entry name" value="NEK_Ser/Thr_kinase"/>
</dbReference>
<accession>A0A5C3FY83</accession>
<evidence type="ECO:0000256" key="1">
    <source>
        <dbReference type="ARBA" id="ARBA00010886"/>
    </source>
</evidence>
<evidence type="ECO:0000313" key="9">
    <source>
        <dbReference type="EMBL" id="SPO49283.1"/>
    </source>
</evidence>
<feature type="binding site" evidence="6">
    <location>
        <position position="37"/>
    </location>
    <ligand>
        <name>ATP</name>
        <dbReference type="ChEBI" id="CHEBI:30616"/>
    </ligand>
</feature>
<dbReference type="EMBL" id="OOIQ01000026">
    <property type="protein sequence ID" value="SPO49283.1"/>
    <property type="molecule type" value="Genomic_DNA"/>
</dbReference>
<dbReference type="GO" id="GO:0005524">
    <property type="term" value="F:ATP binding"/>
    <property type="evidence" value="ECO:0007669"/>
    <property type="project" value="UniProtKB-UniRule"/>
</dbReference>
<dbReference type="PROSITE" id="PS00107">
    <property type="entry name" value="PROTEIN_KINASE_ATP"/>
    <property type="match status" value="1"/>
</dbReference>
<protein>
    <recommendedName>
        <fullName evidence="8">Protein kinase domain-containing protein</fullName>
    </recommendedName>
</protein>
<dbReference type="InterPro" id="IPR011009">
    <property type="entry name" value="Kinase-like_dom_sf"/>
</dbReference>
<evidence type="ECO:0000259" key="8">
    <source>
        <dbReference type="PROSITE" id="PS50011"/>
    </source>
</evidence>
<dbReference type="InterPro" id="IPR008271">
    <property type="entry name" value="Ser/Thr_kinase_AS"/>
</dbReference>
<dbReference type="Proteomes" id="UP000325008">
    <property type="component" value="Unassembled WGS sequence"/>
</dbReference>
<dbReference type="SUPFAM" id="SSF56112">
    <property type="entry name" value="Protein kinase-like (PK-like)"/>
    <property type="match status" value="1"/>
</dbReference>
<dbReference type="PANTHER" id="PTHR43671:SF92">
    <property type="entry name" value="SERINE_THREONINE-PROTEIN KINASE NEK10"/>
    <property type="match status" value="1"/>
</dbReference>
<dbReference type="PROSITE" id="PS00108">
    <property type="entry name" value="PROTEIN_KINASE_ST"/>
    <property type="match status" value="1"/>
</dbReference>
<keyword evidence="5 6" id="KW-0067">ATP-binding</keyword>
<reference evidence="9" key="1">
    <citation type="submission" date="2018-03" db="EMBL/GenBank/DDBJ databases">
        <authorList>
            <person name="Guldener U."/>
        </authorList>
    </citation>
    <scope>NUCLEOTIDE SEQUENCE [LARGE SCALE GENOMIC DNA]</scope>
    <source>
        <strain evidence="9">ATCC34888</strain>
    </source>
</reference>
<feature type="domain" description="Protein kinase" evidence="8">
    <location>
        <begin position="8"/>
        <end position="280"/>
    </location>
</feature>
<dbReference type="CDD" id="cd00180">
    <property type="entry name" value="PKc"/>
    <property type="match status" value="1"/>
</dbReference>
<dbReference type="GO" id="GO:0004674">
    <property type="term" value="F:protein serine/threonine kinase activity"/>
    <property type="evidence" value="ECO:0007669"/>
    <property type="project" value="UniProtKB-KW"/>
</dbReference>
<dbReference type="Gene3D" id="1.10.510.10">
    <property type="entry name" value="Transferase(Phosphotransferase) domain 1"/>
    <property type="match status" value="1"/>
</dbReference>
<dbReference type="PANTHER" id="PTHR43671">
    <property type="entry name" value="SERINE/THREONINE-PROTEIN KINASE NEK"/>
    <property type="match status" value="1"/>
</dbReference>
<organism evidence="9 10">
    <name type="scientific">Pseudozyma antarctica</name>
    <name type="common">Yeast</name>
    <name type="synonym">Candida antarctica</name>
    <dbReference type="NCBI Taxonomy" id="84753"/>
    <lineage>
        <taxon>Eukaryota</taxon>
        <taxon>Fungi</taxon>
        <taxon>Dikarya</taxon>
        <taxon>Basidiomycota</taxon>
        <taxon>Ustilaginomycotina</taxon>
        <taxon>Ustilaginomycetes</taxon>
        <taxon>Ustilaginales</taxon>
        <taxon>Ustilaginaceae</taxon>
        <taxon>Moesziomyces</taxon>
    </lineage>
</organism>
<sequence>MTRSGMMYEATRVLGEGAFGQVYEATTAGSKTPVAIKMIRSSGLVHSQVAREEIRIHRTISHDAVVRFVEAWTEPGRVFIVLELCSATLADYIGFLHSPRSWTQEQQSGLFERVRPERLALQIIFALHYLHTSQKLRRAILHRDLKPENILIHGSGIAKVSDFGLACVIDRGTKARMGIAGTPGFRSPEMLNGLPYGTATDIWSLGNLLWELFTGIPLHRELQSGSSKYNVRVNVRSGKGVFHLRSAIDRMLSRKDEARPSTNDLLSDAAILDSLFHLWRTERILVRTRACLYLLVSNMRLIMKADRDSGMTQQSHPSSLRTAIPLQAGESHAASLLLTWINPMCIHVDAETDAVFRPSQHCHGVSLPPHQAWFNSHGLVH</sequence>
<dbReference type="AlphaFoldDB" id="A0A5C3FY83"/>
<dbReference type="OrthoDB" id="10261027at2759"/>
<dbReference type="InterPro" id="IPR000719">
    <property type="entry name" value="Prot_kinase_dom"/>
</dbReference>
<evidence type="ECO:0000256" key="4">
    <source>
        <dbReference type="ARBA" id="ARBA00022777"/>
    </source>
</evidence>
<evidence type="ECO:0000256" key="7">
    <source>
        <dbReference type="RuleBase" id="RU000304"/>
    </source>
</evidence>
<keyword evidence="10" id="KW-1185">Reference proteome</keyword>
<keyword evidence="2" id="KW-0808">Transferase</keyword>
<dbReference type="InterPro" id="IPR017441">
    <property type="entry name" value="Protein_kinase_ATP_BS"/>
</dbReference>
<evidence type="ECO:0000256" key="2">
    <source>
        <dbReference type="ARBA" id="ARBA00022679"/>
    </source>
</evidence>
<proteinExistence type="inferred from homology"/>
<keyword evidence="3 6" id="KW-0547">Nucleotide-binding</keyword>
<comment type="similarity">
    <text evidence="1">Belongs to the protein kinase superfamily. NEK Ser/Thr protein kinase family. NIMA subfamily.</text>
</comment>
<dbReference type="Gene3D" id="3.30.200.20">
    <property type="entry name" value="Phosphorylase Kinase, domain 1"/>
    <property type="match status" value="1"/>
</dbReference>
<evidence type="ECO:0000256" key="3">
    <source>
        <dbReference type="ARBA" id="ARBA00022741"/>
    </source>
</evidence>
<keyword evidence="4" id="KW-0418">Kinase</keyword>
<dbReference type="Pfam" id="PF00069">
    <property type="entry name" value="Pkinase"/>
    <property type="match status" value="1"/>
</dbReference>
<gene>
    <name evidence="9" type="ORF">PSANT_06974</name>
</gene>
<dbReference type="PROSITE" id="PS50011">
    <property type="entry name" value="PROTEIN_KINASE_DOM"/>
    <property type="match status" value="1"/>
</dbReference>